<reference evidence="2 3" key="1">
    <citation type="submission" date="2024-03" db="EMBL/GenBank/DDBJ databases">
        <title>Draft genome sequence of Klenkia sp. LSe6-5.</title>
        <authorList>
            <person name="Duangmal K."/>
            <person name="Chantavorakit T."/>
        </authorList>
    </citation>
    <scope>NUCLEOTIDE SEQUENCE [LARGE SCALE GENOMIC DNA]</scope>
    <source>
        <strain evidence="2 3">LSe6-5</strain>
    </source>
</reference>
<sequence>MPPPVDAGRSALETALAQLALDARRRRLLAHDVTTPHPARLLAARRGARAQHHPRTGHGRPSPISLAPR</sequence>
<evidence type="ECO:0000313" key="2">
    <source>
        <dbReference type="EMBL" id="MEI4272175.1"/>
    </source>
</evidence>
<dbReference type="Proteomes" id="UP001361570">
    <property type="component" value="Unassembled WGS sequence"/>
</dbReference>
<dbReference type="RefSeq" id="WP_336404311.1">
    <property type="nucleotide sequence ID" value="NZ_JBAPLU010000009.1"/>
</dbReference>
<name>A0ABU8DTZ1_9ACTN</name>
<keyword evidence="3" id="KW-1185">Reference proteome</keyword>
<accession>A0ABU8DTZ1</accession>
<proteinExistence type="predicted"/>
<evidence type="ECO:0000313" key="3">
    <source>
        <dbReference type="Proteomes" id="UP001361570"/>
    </source>
</evidence>
<organism evidence="2 3">
    <name type="scientific">Klenkia sesuvii</name>
    <dbReference type="NCBI Taxonomy" id="3103137"/>
    <lineage>
        <taxon>Bacteria</taxon>
        <taxon>Bacillati</taxon>
        <taxon>Actinomycetota</taxon>
        <taxon>Actinomycetes</taxon>
        <taxon>Geodermatophilales</taxon>
        <taxon>Geodermatophilaceae</taxon>
        <taxon>Klenkia</taxon>
    </lineage>
</organism>
<feature type="compositionally biased region" description="Basic residues" evidence="1">
    <location>
        <begin position="46"/>
        <end position="58"/>
    </location>
</feature>
<evidence type="ECO:0000256" key="1">
    <source>
        <dbReference type="SAM" id="MobiDB-lite"/>
    </source>
</evidence>
<gene>
    <name evidence="2" type="ORF">TEK04_10610</name>
</gene>
<feature type="region of interest" description="Disordered" evidence="1">
    <location>
        <begin position="39"/>
        <end position="69"/>
    </location>
</feature>
<comment type="caution">
    <text evidence="2">The sequence shown here is derived from an EMBL/GenBank/DDBJ whole genome shotgun (WGS) entry which is preliminary data.</text>
</comment>
<dbReference type="EMBL" id="JBAPLU010000009">
    <property type="protein sequence ID" value="MEI4272175.1"/>
    <property type="molecule type" value="Genomic_DNA"/>
</dbReference>
<protein>
    <submittedName>
        <fullName evidence="2">Uncharacterized protein</fullName>
    </submittedName>
</protein>